<reference evidence="2" key="2">
    <citation type="submission" date="2020-06" db="EMBL/GenBank/DDBJ databases">
        <title>Helianthus annuus Genome sequencing and assembly Release 2.</title>
        <authorList>
            <person name="Gouzy J."/>
            <person name="Langlade N."/>
            <person name="Munos S."/>
        </authorList>
    </citation>
    <scope>NUCLEOTIDE SEQUENCE</scope>
    <source>
        <tissue evidence="2">Leaves</tissue>
    </source>
</reference>
<feature type="region of interest" description="Disordered" evidence="1">
    <location>
        <begin position="78"/>
        <end position="108"/>
    </location>
</feature>
<evidence type="ECO:0000256" key="1">
    <source>
        <dbReference type="SAM" id="MobiDB-lite"/>
    </source>
</evidence>
<evidence type="ECO:0000313" key="2">
    <source>
        <dbReference type="EMBL" id="KAF5790154.1"/>
    </source>
</evidence>
<proteinExistence type="predicted"/>
<feature type="compositionally biased region" description="Basic residues" evidence="1">
    <location>
        <begin position="78"/>
        <end position="88"/>
    </location>
</feature>
<dbReference type="PANTHER" id="PTHR31099:SF49">
    <property type="entry name" value="MYOSIN HEAVY CHAIN-LIKE PROTEIN"/>
    <property type="match status" value="1"/>
</dbReference>
<name>A0A9K3I5U1_HELAN</name>
<dbReference type="EMBL" id="MNCJ02000324">
    <property type="protein sequence ID" value="KAF5790154.1"/>
    <property type="molecule type" value="Genomic_DNA"/>
</dbReference>
<dbReference type="Proteomes" id="UP000215914">
    <property type="component" value="Unassembled WGS sequence"/>
</dbReference>
<comment type="caution">
    <text evidence="2">The sequence shown here is derived from an EMBL/GenBank/DDBJ whole genome shotgun (WGS) entry which is preliminary data.</text>
</comment>
<sequence>MYPPAGIFATPPMVTDGAHLPKPRPLRGVTSAGKKILYPSSEESVGSSNDELSSWSKIFAGVLRDLGIDPEEKKTKKVATKKAASKKKVTVEAGATSKKAGGGRATVEIPEKGTLRFRQSNLEDYIVASDSLEGLFHICEKPKSSATASKSSGSAGSRAPESGATPSSILEEEEEEEVEEEAAKLMARKRSREETAATTPPAQKATVTKPIG</sequence>
<evidence type="ECO:0000313" key="3">
    <source>
        <dbReference type="Proteomes" id="UP000215914"/>
    </source>
</evidence>
<feature type="compositionally biased region" description="Acidic residues" evidence="1">
    <location>
        <begin position="170"/>
        <end position="180"/>
    </location>
</feature>
<feature type="compositionally biased region" description="Low complexity" evidence="1">
    <location>
        <begin position="196"/>
        <end position="212"/>
    </location>
</feature>
<keyword evidence="3" id="KW-1185">Reference proteome</keyword>
<organism evidence="2 3">
    <name type="scientific">Helianthus annuus</name>
    <name type="common">Common sunflower</name>
    <dbReference type="NCBI Taxonomy" id="4232"/>
    <lineage>
        <taxon>Eukaryota</taxon>
        <taxon>Viridiplantae</taxon>
        <taxon>Streptophyta</taxon>
        <taxon>Embryophyta</taxon>
        <taxon>Tracheophyta</taxon>
        <taxon>Spermatophyta</taxon>
        <taxon>Magnoliopsida</taxon>
        <taxon>eudicotyledons</taxon>
        <taxon>Gunneridae</taxon>
        <taxon>Pentapetalae</taxon>
        <taxon>asterids</taxon>
        <taxon>campanulids</taxon>
        <taxon>Asterales</taxon>
        <taxon>Asteraceae</taxon>
        <taxon>Asteroideae</taxon>
        <taxon>Heliantheae alliance</taxon>
        <taxon>Heliantheae</taxon>
        <taxon>Helianthus</taxon>
    </lineage>
</organism>
<feature type="region of interest" description="Disordered" evidence="1">
    <location>
        <begin position="142"/>
        <end position="212"/>
    </location>
</feature>
<dbReference type="AlphaFoldDB" id="A0A9K3I5U1"/>
<gene>
    <name evidence="2" type="ORF">HanXRQr2_Chr09g0379761</name>
</gene>
<dbReference type="Gramene" id="mRNA:HanXRQr2_Chr09g0379761">
    <property type="protein sequence ID" value="CDS:HanXRQr2_Chr09g0379761.1"/>
    <property type="gene ID" value="HanXRQr2_Chr09g0379761"/>
</dbReference>
<reference evidence="2" key="1">
    <citation type="journal article" date="2017" name="Nature">
        <title>The sunflower genome provides insights into oil metabolism, flowering and Asterid evolution.</title>
        <authorList>
            <person name="Badouin H."/>
            <person name="Gouzy J."/>
            <person name="Grassa C.J."/>
            <person name="Murat F."/>
            <person name="Staton S.E."/>
            <person name="Cottret L."/>
            <person name="Lelandais-Briere C."/>
            <person name="Owens G.L."/>
            <person name="Carrere S."/>
            <person name="Mayjonade B."/>
            <person name="Legrand L."/>
            <person name="Gill N."/>
            <person name="Kane N.C."/>
            <person name="Bowers J.E."/>
            <person name="Hubner S."/>
            <person name="Bellec A."/>
            <person name="Berard A."/>
            <person name="Berges H."/>
            <person name="Blanchet N."/>
            <person name="Boniface M.C."/>
            <person name="Brunel D."/>
            <person name="Catrice O."/>
            <person name="Chaidir N."/>
            <person name="Claudel C."/>
            <person name="Donnadieu C."/>
            <person name="Faraut T."/>
            <person name="Fievet G."/>
            <person name="Helmstetter N."/>
            <person name="King M."/>
            <person name="Knapp S.J."/>
            <person name="Lai Z."/>
            <person name="Le Paslier M.C."/>
            <person name="Lippi Y."/>
            <person name="Lorenzon L."/>
            <person name="Mandel J.R."/>
            <person name="Marage G."/>
            <person name="Marchand G."/>
            <person name="Marquand E."/>
            <person name="Bret-Mestries E."/>
            <person name="Morien E."/>
            <person name="Nambeesan S."/>
            <person name="Nguyen T."/>
            <person name="Pegot-Espagnet P."/>
            <person name="Pouilly N."/>
            <person name="Raftis F."/>
            <person name="Sallet E."/>
            <person name="Schiex T."/>
            <person name="Thomas J."/>
            <person name="Vandecasteele C."/>
            <person name="Vares D."/>
            <person name="Vear F."/>
            <person name="Vautrin S."/>
            <person name="Crespi M."/>
            <person name="Mangin B."/>
            <person name="Burke J.M."/>
            <person name="Salse J."/>
            <person name="Munos S."/>
            <person name="Vincourt P."/>
            <person name="Rieseberg L.H."/>
            <person name="Langlade N.B."/>
        </authorList>
    </citation>
    <scope>NUCLEOTIDE SEQUENCE</scope>
    <source>
        <tissue evidence="2">Leaves</tissue>
    </source>
</reference>
<dbReference type="PANTHER" id="PTHR31099">
    <property type="entry name" value="OS06G0165300 PROTEIN"/>
    <property type="match status" value="1"/>
</dbReference>
<feature type="compositionally biased region" description="Low complexity" evidence="1">
    <location>
        <begin position="144"/>
        <end position="157"/>
    </location>
</feature>
<protein>
    <submittedName>
        <fullName evidence="2">Uncharacterized protein</fullName>
    </submittedName>
</protein>
<accession>A0A9K3I5U1</accession>